<dbReference type="eggNOG" id="ENOG5033BD3">
    <property type="taxonomic scope" value="Bacteria"/>
</dbReference>
<sequence>MADDDKDWYYTPSTGEVTRGKKSGWDDRMGPYATEAEARAAMERVAARNRAADDWDEEDDDWGKPPAGA</sequence>
<dbReference type="RefSeq" id="WP_035123063.1">
    <property type="nucleotide sequence ID" value="NZ_JRNE01000069.1"/>
</dbReference>
<evidence type="ECO:0000313" key="3">
    <source>
        <dbReference type="Proteomes" id="UP000029548"/>
    </source>
</evidence>
<reference evidence="2 3" key="1">
    <citation type="submission" date="2014-07" db="EMBL/GenBank/DDBJ databases">
        <authorList>
            <person name="McCorrison J."/>
            <person name="Sanka R."/>
            <person name="Torralba M."/>
            <person name="Gillis M."/>
            <person name="Haft D.H."/>
            <person name="Methe B."/>
            <person name="Sutton G."/>
            <person name="Nelson K.E."/>
        </authorList>
    </citation>
    <scope>NUCLEOTIDE SEQUENCE [LARGE SCALE GENOMIC DNA]</scope>
    <source>
        <strain evidence="2 3">DNF00450</strain>
    </source>
</reference>
<feature type="region of interest" description="Disordered" evidence="1">
    <location>
        <begin position="1"/>
        <end position="28"/>
    </location>
</feature>
<evidence type="ECO:0000313" key="2">
    <source>
        <dbReference type="EMBL" id="KGF15782.1"/>
    </source>
</evidence>
<feature type="region of interest" description="Disordered" evidence="1">
    <location>
        <begin position="43"/>
        <end position="69"/>
    </location>
</feature>
<proteinExistence type="predicted"/>
<dbReference type="Proteomes" id="UP000029548">
    <property type="component" value="Unassembled WGS sequence"/>
</dbReference>
<evidence type="ECO:0000256" key="1">
    <source>
        <dbReference type="SAM" id="MobiDB-lite"/>
    </source>
</evidence>
<organism evidence="2 3">
    <name type="scientific">Corynebacterium freneyi DNF00450</name>
    <dbReference type="NCBI Taxonomy" id="1287475"/>
    <lineage>
        <taxon>Bacteria</taxon>
        <taxon>Bacillati</taxon>
        <taxon>Actinomycetota</taxon>
        <taxon>Actinomycetes</taxon>
        <taxon>Mycobacteriales</taxon>
        <taxon>Corynebacteriaceae</taxon>
        <taxon>Corynebacterium</taxon>
    </lineage>
</organism>
<dbReference type="EMBL" id="JRNE01000069">
    <property type="protein sequence ID" value="KGF15782.1"/>
    <property type="molecule type" value="Genomic_DNA"/>
</dbReference>
<name>A0A095ZAS7_9CORY</name>
<feature type="compositionally biased region" description="Basic and acidic residues" evidence="1">
    <location>
        <begin position="43"/>
        <end position="53"/>
    </location>
</feature>
<accession>A0A095ZAS7</accession>
<comment type="caution">
    <text evidence="2">The sequence shown here is derived from an EMBL/GenBank/DDBJ whole genome shotgun (WGS) entry which is preliminary data.</text>
</comment>
<gene>
    <name evidence="2" type="ORF">HMPREF1650_10325</name>
</gene>
<evidence type="ECO:0008006" key="4">
    <source>
        <dbReference type="Google" id="ProtNLM"/>
    </source>
</evidence>
<dbReference type="AlphaFoldDB" id="A0A095ZAS7"/>
<protein>
    <recommendedName>
        <fullName evidence="4">SPOR domain-containing protein</fullName>
    </recommendedName>
</protein>